<accession>A0A0C2NA57</accession>
<reference evidence="1 2" key="1">
    <citation type="journal article" date="2014" name="Genome Biol. Evol.">
        <title>The genome of the myxosporean Thelohanellus kitauei shows adaptations to nutrient acquisition within its fish host.</title>
        <authorList>
            <person name="Yang Y."/>
            <person name="Xiong J."/>
            <person name="Zhou Z."/>
            <person name="Huo F."/>
            <person name="Miao W."/>
            <person name="Ran C."/>
            <person name="Liu Y."/>
            <person name="Zhang J."/>
            <person name="Feng J."/>
            <person name="Wang M."/>
            <person name="Wang M."/>
            <person name="Wang L."/>
            <person name="Yao B."/>
        </authorList>
    </citation>
    <scope>NUCLEOTIDE SEQUENCE [LARGE SCALE GENOMIC DNA]</scope>
    <source>
        <strain evidence="1">Wuqing</strain>
    </source>
</reference>
<comment type="caution">
    <text evidence="1">The sequence shown here is derived from an EMBL/GenBank/DDBJ whole genome shotgun (WGS) entry which is preliminary data.</text>
</comment>
<evidence type="ECO:0000313" key="1">
    <source>
        <dbReference type="EMBL" id="KII73250.1"/>
    </source>
</evidence>
<name>A0A0C2NA57_THEKT</name>
<proteinExistence type="predicted"/>
<dbReference type="EMBL" id="JWZT01000920">
    <property type="protein sequence ID" value="KII73250.1"/>
    <property type="molecule type" value="Genomic_DNA"/>
</dbReference>
<dbReference type="Proteomes" id="UP000031668">
    <property type="component" value="Unassembled WGS sequence"/>
</dbReference>
<dbReference type="AlphaFoldDB" id="A0A0C2NA57"/>
<gene>
    <name evidence="1" type="ORF">RF11_13117</name>
</gene>
<organism evidence="1 2">
    <name type="scientific">Thelohanellus kitauei</name>
    <name type="common">Myxosporean</name>
    <dbReference type="NCBI Taxonomy" id="669202"/>
    <lineage>
        <taxon>Eukaryota</taxon>
        <taxon>Metazoa</taxon>
        <taxon>Cnidaria</taxon>
        <taxon>Myxozoa</taxon>
        <taxon>Myxosporea</taxon>
        <taxon>Bivalvulida</taxon>
        <taxon>Platysporina</taxon>
        <taxon>Myxobolidae</taxon>
        <taxon>Thelohanellus</taxon>
    </lineage>
</organism>
<keyword evidence="2" id="KW-1185">Reference proteome</keyword>
<evidence type="ECO:0000313" key="2">
    <source>
        <dbReference type="Proteomes" id="UP000031668"/>
    </source>
</evidence>
<sequence>MEQMSREIFELKLFKFSMNPKFRLGREVFIVEIDEAKIYPGIYHWGKRGKESGPFEPFNGNSKKFPVVPCKLTIQIQLSKLYSRQNNDGSKKIQPNSILS</sequence>
<protein>
    <submittedName>
        <fullName evidence="1">Uncharacterized protein</fullName>
    </submittedName>
</protein>